<dbReference type="GO" id="GO:0000160">
    <property type="term" value="P:phosphorelay signal transduction system"/>
    <property type="evidence" value="ECO:0007669"/>
    <property type="project" value="InterPro"/>
</dbReference>
<dbReference type="InterPro" id="IPR027417">
    <property type="entry name" value="P-loop_NTPase"/>
</dbReference>
<accession>A0A5Q0H3B9</accession>
<proteinExistence type="inferred from homology"/>
<dbReference type="SUPFAM" id="SSF46894">
    <property type="entry name" value="C-terminal effector domain of the bipartite response regulators"/>
    <property type="match status" value="1"/>
</dbReference>
<gene>
    <name evidence="6" type="ORF">EKG83_24865</name>
</gene>
<dbReference type="GO" id="GO:0003677">
    <property type="term" value="F:DNA binding"/>
    <property type="evidence" value="ECO:0007669"/>
    <property type="project" value="UniProtKB-KW"/>
</dbReference>
<feature type="region of interest" description="Disordered" evidence="3">
    <location>
        <begin position="913"/>
        <end position="932"/>
    </location>
</feature>
<dbReference type="EMBL" id="CP034550">
    <property type="protein sequence ID" value="QFZ20212.1"/>
    <property type="molecule type" value="Genomic_DNA"/>
</dbReference>
<dbReference type="CDD" id="cd15831">
    <property type="entry name" value="BTAD"/>
    <property type="match status" value="1"/>
</dbReference>
<evidence type="ECO:0000313" key="6">
    <source>
        <dbReference type="EMBL" id="QFZ20212.1"/>
    </source>
</evidence>
<dbReference type="InterPro" id="IPR011990">
    <property type="entry name" value="TPR-like_helical_dom_sf"/>
</dbReference>
<dbReference type="PANTHER" id="PTHR47691">
    <property type="entry name" value="REGULATOR-RELATED"/>
    <property type="match status" value="1"/>
</dbReference>
<feature type="domain" description="OmpR/PhoB-type" evidence="4">
    <location>
        <begin position="16"/>
        <end position="88"/>
    </location>
</feature>
<dbReference type="InterPro" id="IPR005158">
    <property type="entry name" value="BTAD"/>
</dbReference>
<dbReference type="SMART" id="SM00028">
    <property type="entry name" value="TPR"/>
    <property type="match status" value="4"/>
</dbReference>
<dbReference type="SMART" id="SM00862">
    <property type="entry name" value="Trans_reg_C"/>
    <property type="match status" value="1"/>
</dbReference>
<dbReference type="Gene3D" id="1.25.40.10">
    <property type="entry name" value="Tetratricopeptide repeat domain"/>
    <property type="match status" value="2"/>
</dbReference>
<name>A0A5Q0H3B9_SACSY</name>
<dbReference type="KEGG" id="ssyi:EKG83_24865"/>
<dbReference type="Pfam" id="PF25872">
    <property type="entry name" value="HTH_77"/>
    <property type="match status" value="1"/>
</dbReference>
<reference evidence="7" key="1">
    <citation type="journal article" date="2021" name="Curr. Microbiol.">
        <title>Complete genome of nocamycin-producing strain Saccharothrix syringae NRRL B-16468 reveals the biosynthetic potential for secondary metabolites.</title>
        <authorList>
            <person name="Mo X."/>
            <person name="Yang S."/>
        </authorList>
    </citation>
    <scope>NUCLEOTIDE SEQUENCE [LARGE SCALE GENOMIC DNA]</scope>
    <source>
        <strain evidence="7">ATCC 51364 / DSM 43886 / JCM 6844 / KCTC 9398 / NBRC 14523 / NRRL B-16468 / INA 2240</strain>
    </source>
</reference>
<protein>
    <submittedName>
        <fullName evidence="6">AfsR/SARP family transcriptional regulator</fullName>
    </submittedName>
</protein>
<dbReference type="InterPro" id="IPR036388">
    <property type="entry name" value="WH-like_DNA-bd_sf"/>
</dbReference>
<sequence>MRIRALGELEVRGPDGTRVDLGGPMLRALLLRLAVDTGRVVTTDRLVADLWPHTAPADPTAALQSLVARLRRALGRDAIGSHPTGYRLDLPPEQVDLHAFARAVAEGRPREALALWRGAPLADVADTGFAQATLARLEELRLSAVEARLDLDLAAGATPELVAEIEELATATPLREGLHARLMRALCARGRHADALAAHERARALLADQLGADPGPELREAHRQALRAPTRRPGLPARLTSFVGREHELDELTRALAEARLVTVTGPGGAGKTRLALEAADRTPAPDGVWLVDLAPVPADDGLLPAVRAALGTTDRPADFLAGRTALLLLDNCEHLLDGVAGLAADLLARCPRLRVLATSREPLGVTGEVLRPLDPLPGAQAVALFTDRARAVRPGFTPDETTTAICRALDGLPLAVELAAARLRSLTPAQLTHRLGDRLGLLDRGVRGAPARHRTLRAVLDWSHDLLDPAERTLLARLSVFAGGATLRAVEDVTGGTLDQVASLVDKSLVVATDERYRLLETVREYAATHLEDADRVRARHTAHYTALAEHAEPRLRGPEQAVWVDRLATEQANLDQAMSDRATSPRLFTARLWYWLVRTELAEARRWATAVLAADPFPDPTADLAHDLATALLAPTPDLLDRLAAREEPAALAVAVLADHTNRARLTAVADRLTASTDPWRRAAGHLLRGYATAEIATGGAAPAEEHYTAAAQGFRDTGDHLLLACSLMFRSVLQADRGATAEAMESLSEAMRHISTVPAVMLVQAARLHARAGDLDHARRELERAERDAVHDDDPLALARLHNGLAEIARLSGDTATALRWHHKAMAVDPALATTQFLAGMHGNYARTLTELGDLDLAGHHHERAVELARRSQDGPAHAAVLEGQAEWHVARGDRAAALDLLDQARRLRGTDNPGLRARVTGTSGPGTG</sequence>
<dbReference type="SMART" id="SM01043">
    <property type="entry name" value="BTAD"/>
    <property type="match status" value="1"/>
</dbReference>
<dbReference type="Pfam" id="PF03704">
    <property type="entry name" value="BTAD"/>
    <property type="match status" value="1"/>
</dbReference>
<comment type="similarity">
    <text evidence="1">Belongs to the AfsR/DnrI/RedD regulatory family.</text>
</comment>
<dbReference type="InterPro" id="IPR001867">
    <property type="entry name" value="OmpR/PhoB-type_DNA-bd"/>
</dbReference>
<feature type="domain" description="Bacterial transcriptional activator" evidence="5">
    <location>
        <begin position="95"/>
        <end position="226"/>
    </location>
</feature>
<dbReference type="Proteomes" id="UP000325787">
    <property type="component" value="Chromosome"/>
</dbReference>
<evidence type="ECO:0000256" key="3">
    <source>
        <dbReference type="SAM" id="MobiDB-lite"/>
    </source>
</evidence>
<dbReference type="AlphaFoldDB" id="A0A5Q0H3B9"/>
<dbReference type="InterPro" id="IPR016032">
    <property type="entry name" value="Sig_transdc_resp-reg_C-effctor"/>
</dbReference>
<evidence type="ECO:0000313" key="7">
    <source>
        <dbReference type="Proteomes" id="UP000325787"/>
    </source>
</evidence>
<dbReference type="PRINTS" id="PR00364">
    <property type="entry name" value="DISEASERSIST"/>
</dbReference>
<dbReference type="PANTHER" id="PTHR47691:SF3">
    <property type="entry name" value="HTH-TYPE TRANSCRIPTIONAL REGULATOR RV0890C-RELATED"/>
    <property type="match status" value="1"/>
</dbReference>
<dbReference type="Gene3D" id="1.10.10.10">
    <property type="entry name" value="Winged helix-like DNA-binding domain superfamily/Winged helix DNA-binding domain"/>
    <property type="match status" value="1"/>
</dbReference>
<organism evidence="6 7">
    <name type="scientific">Saccharothrix syringae</name>
    <name type="common">Nocardiopsis syringae</name>
    <dbReference type="NCBI Taxonomy" id="103733"/>
    <lineage>
        <taxon>Bacteria</taxon>
        <taxon>Bacillati</taxon>
        <taxon>Actinomycetota</taxon>
        <taxon>Actinomycetes</taxon>
        <taxon>Pseudonocardiales</taxon>
        <taxon>Pseudonocardiaceae</taxon>
        <taxon>Saccharothrix</taxon>
    </lineage>
</organism>
<evidence type="ECO:0000256" key="1">
    <source>
        <dbReference type="ARBA" id="ARBA00005820"/>
    </source>
</evidence>
<dbReference type="SUPFAM" id="SSF48452">
    <property type="entry name" value="TPR-like"/>
    <property type="match status" value="3"/>
</dbReference>
<evidence type="ECO:0000259" key="5">
    <source>
        <dbReference type="SMART" id="SM01043"/>
    </source>
</evidence>
<evidence type="ECO:0000259" key="4">
    <source>
        <dbReference type="SMART" id="SM00862"/>
    </source>
</evidence>
<keyword evidence="7" id="KW-1185">Reference proteome</keyword>
<keyword evidence="2" id="KW-0238">DNA-binding</keyword>
<dbReference type="Pfam" id="PF13424">
    <property type="entry name" value="TPR_12"/>
    <property type="match status" value="1"/>
</dbReference>
<dbReference type="InterPro" id="IPR019734">
    <property type="entry name" value="TPR_rpt"/>
</dbReference>
<dbReference type="OrthoDB" id="499349at2"/>
<dbReference type="InterPro" id="IPR058852">
    <property type="entry name" value="HTH_77"/>
</dbReference>
<evidence type="ECO:0000256" key="2">
    <source>
        <dbReference type="ARBA" id="ARBA00023125"/>
    </source>
</evidence>
<dbReference type="SUPFAM" id="SSF52540">
    <property type="entry name" value="P-loop containing nucleoside triphosphate hydrolases"/>
    <property type="match status" value="1"/>
</dbReference>
<dbReference type="RefSeq" id="WP_051766671.1">
    <property type="nucleotide sequence ID" value="NZ_CP034550.1"/>
</dbReference>
<dbReference type="GO" id="GO:0006355">
    <property type="term" value="P:regulation of DNA-templated transcription"/>
    <property type="evidence" value="ECO:0007669"/>
    <property type="project" value="InterPro"/>
</dbReference>